<dbReference type="EMBL" id="LTAI01000256">
    <property type="protein sequence ID" value="ORD99234.1"/>
    <property type="molecule type" value="Genomic_DNA"/>
</dbReference>
<keyword evidence="6" id="KW-0460">Magnesium</keyword>
<keyword evidence="5" id="KW-0378">Hydrolase</keyword>
<dbReference type="SUPFAM" id="SSF50324">
    <property type="entry name" value="Inorganic pyrophosphatase"/>
    <property type="match status" value="1"/>
</dbReference>
<dbReference type="GO" id="GO:0009060">
    <property type="term" value="P:aerobic respiration"/>
    <property type="evidence" value="ECO:0007669"/>
    <property type="project" value="EnsemblFungi"/>
</dbReference>
<gene>
    <name evidence="7" type="primary">IPYR</name>
    <name evidence="7" type="ORF">A0H76_1186</name>
</gene>
<evidence type="ECO:0000256" key="4">
    <source>
        <dbReference type="ARBA" id="ARBA00022723"/>
    </source>
</evidence>
<dbReference type="Proteomes" id="UP000192501">
    <property type="component" value="Unassembled WGS sequence"/>
</dbReference>
<evidence type="ECO:0000256" key="1">
    <source>
        <dbReference type="ARBA" id="ARBA00001946"/>
    </source>
</evidence>
<evidence type="ECO:0000313" key="8">
    <source>
        <dbReference type="Proteomes" id="UP000192501"/>
    </source>
</evidence>
<dbReference type="Pfam" id="PF00719">
    <property type="entry name" value="Pyrophosphatase"/>
    <property type="match status" value="1"/>
</dbReference>
<dbReference type="GO" id="GO:0004427">
    <property type="term" value="F:inorganic diphosphate phosphatase activity"/>
    <property type="evidence" value="ECO:0007669"/>
    <property type="project" value="UniProtKB-EC"/>
</dbReference>
<dbReference type="EC" id="3.6.1.1" evidence="3"/>
<dbReference type="Gene3D" id="3.90.80.10">
    <property type="entry name" value="Inorganic pyrophosphatase"/>
    <property type="match status" value="1"/>
</dbReference>
<evidence type="ECO:0000256" key="2">
    <source>
        <dbReference type="ARBA" id="ARBA00006220"/>
    </source>
</evidence>
<dbReference type="VEuPathDB" id="MicrosporidiaDB:HERIO_2106"/>
<comment type="cofactor">
    <cofactor evidence="1">
        <name>Mg(2+)</name>
        <dbReference type="ChEBI" id="CHEBI:18420"/>
    </cofactor>
</comment>
<sequence length="268" mass="30636">MTYGIIKQGSKYTKDYKVYLTKDGKIISPWHDVKLKIDSEVYNVVIEIPRFTNGKFEIDKKEEMNAIKQDFKKGEVRFIHNVYPYKGFPFNYGALPQTFEDPSIIDEQFKTCGDDDPLDFVEIGSVNHEIGDVVQVKILGCLCFIDNNETDYKIIGIDINDKLASSINSMEDVDVHMPGITSGIISFFKNYKIPDGKPEGIFGRDGKFLSVEESKEIISENYKSYLKLIENGHKDFSLKTSDESKLSLKNEECKDANVPDYVSSFYFI</sequence>
<dbReference type="PANTHER" id="PTHR10286">
    <property type="entry name" value="INORGANIC PYROPHOSPHATASE"/>
    <property type="match status" value="1"/>
</dbReference>
<evidence type="ECO:0000256" key="6">
    <source>
        <dbReference type="ARBA" id="ARBA00022842"/>
    </source>
</evidence>
<evidence type="ECO:0000256" key="5">
    <source>
        <dbReference type="ARBA" id="ARBA00022801"/>
    </source>
</evidence>
<evidence type="ECO:0000313" key="7">
    <source>
        <dbReference type="EMBL" id="ORD99234.1"/>
    </source>
</evidence>
<dbReference type="GO" id="GO:0005739">
    <property type="term" value="C:mitochondrion"/>
    <property type="evidence" value="ECO:0007669"/>
    <property type="project" value="EnsemblFungi"/>
</dbReference>
<name>A0A1X0QHT9_9MICR</name>
<organism evidence="7 8">
    <name type="scientific">Hepatospora eriocheir</name>
    <dbReference type="NCBI Taxonomy" id="1081669"/>
    <lineage>
        <taxon>Eukaryota</taxon>
        <taxon>Fungi</taxon>
        <taxon>Fungi incertae sedis</taxon>
        <taxon>Microsporidia</taxon>
        <taxon>Hepatosporidae</taxon>
        <taxon>Hepatospora</taxon>
    </lineage>
</organism>
<proteinExistence type="inferred from homology"/>
<evidence type="ECO:0000256" key="3">
    <source>
        <dbReference type="ARBA" id="ARBA00012146"/>
    </source>
</evidence>
<dbReference type="AlphaFoldDB" id="A0A1X0QHT9"/>
<accession>A0A1X0QHT9</accession>
<dbReference type="InterPro" id="IPR008162">
    <property type="entry name" value="Pyrophosphatase"/>
</dbReference>
<dbReference type="VEuPathDB" id="MicrosporidiaDB:A0H76_1186"/>
<dbReference type="InterPro" id="IPR036649">
    <property type="entry name" value="Pyrophosphatase_sf"/>
</dbReference>
<comment type="caution">
    <text evidence="7">The sequence shown here is derived from an EMBL/GenBank/DDBJ whole genome shotgun (WGS) entry which is preliminary data.</text>
</comment>
<reference evidence="7 8" key="1">
    <citation type="journal article" date="2017" name="Environ. Microbiol.">
        <title>Decay of the glycolytic pathway and adaptation to intranuclear parasitism within Enterocytozoonidae microsporidia.</title>
        <authorList>
            <person name="Wiredu Boakye D."/>
            <person name="Jaroenlak P."/>
            <person name="Prachumwat A."/>
            <person name="Williams T.A."/>
            <person name="Bateman K.S."/>
            <person name="Itsathitphaisarn O."/>
            <person name="Sritunyalucksana K."/>
            <person name="Paszkiewicz K.H."/>
            <person name="Moore K.A."/>
            <person name="Stentiford G.D."/>
            <person name="Williams B.A."/>
        </authorList>
    </citation>
    <scope>NUCLEOTIDE SEQUENCE [LARGE SCALE GENOMIC DNA]</scope>
    <source>
        <strain evidence="8">canceri</strain>
    </source>
</reference>
<dbReference type="VEuPathDB" id="MicrosporidiaDB:HERIO_2105"/>
<protein>
    <recommendedName>
        <fullName evidence="3">inorganic diphosphatase</fullName>
        <ecNumber evidence="3">3.6.1.1</ecNumber>
    </recommendedName>
</protein>
<comment type="similarity">
    <text evidence="2">Belongs to the PPase family.</text>
</comment>
<keyword evidence="4" id="KW-0479">Metal-binding</keyword>
<dbReference type="GO" id="GO:0000287">
    <property type="term" value="F:magnesium ion binding"/>
    <property type="evidence" value="ECO:0007669"/>
    <property type="project" value="InterPro"/>
</dbReference>
<dbReference type="GO" id="GO:0006796">
    <property type="term" value="P:phosphate-containing compound metabolic process"/>
    <property type="evidence" value="ECO:0007669"/>
    <property type="project" value="InterPro"/>
</dbReference>